<evidence type="ECO:0000313" key="2">
    <source>
        <dbReference type="Proteomes" id="UP000515377"/>
    </source>
</evidence>
<gene>
    <name evidence="1" type="ORF">H3V42_00280</name>
</gene>
<dbReference type="AlphaFoldDB" id="A0A085K2W6"/>
<reference evidence="1 2" key="1">
    <citation type="submission" date="2020-07" db="EMBL/GenBank/DDBJ databases">
        <title>Whole genome sequence of Sphingobium yanoikuyae A3.</title>
        <authorList>
            <person name="Han S.-S."/>
        </authorList>
    </citation>
    <scope>NUCLEOTIDE SEQUENCE [LARGE SCALE GENOMIC DNA]</scope>
    <source>
        <strain evidence="1 2">A3</strain>
    </source>
</reference>
<accession>A0A085K2W6</accession>
<evidence type="ECO:0000313" key="1">
    <source>
        <dbReference type="EMBL" id="QNG46160.1"/>
    </source>
</evidence>
<name>A0A085K2W6_SPHYA</name>
<proteinExistence type="predicted"/>
<sequence>MTELAEVHTIYTANCRSIPDMLRRAADSIETEEAEGYVGTSAMVAVQVMKDGRIQVYGWGDTNDLHALGALSAGGQQIGDMILDTGE</sequence>
<dbReference type="Proteomes" id="UP000515377">
    <property type="component" value="Chromosome"/>
</dbReference>
<protein>
    <submittedName>
        <fullName evidence="1">Uncharacterized protein</fullName>
    </submittedName>
</protein>
<dbReference type="EMBL" id="CP060122">
    <property type="protein sequence ID" value="QNG46160.1"/>
    <property type="molecule type" value="Genomic_DNA"/>
</dbReference>
<dbReference type="RefSeq" id="WP_037510356.1">
    <property type="nucleotide sequence ID" value="NZ_CAIGKD010000007.1"/>
</dbReference>
<organism evidence="1 2">
    <name type="scientific">Sphingobium yanoikuyae</name>
    <name type="common">Sphingomonas yanoikuyae</name>
    <dbReference type="NCBI Taxonomy" id="13690"/>
    <lineage>
        <taxon>Bacteria</taxon>
        <taxon>Pseudomonadati</taxon>
        <taxon>Pseudomonadota</taxon>
        <taxon>Alphaproteobacteria</taxon>
        <taxon>Sphingomonadales</taxon>
        <taxon>Sphingomonadaceae</taxon>
        <taxon>Sphingobium</taxon>
    </lineage>
</organism>